<evidence type="ECO:0000313" key="1">
    <source>
        <dbReference type="EMBL" id="KAK4121080.1"/>
    </source>
</evidence>
<keyword evidence="2" id="KW-1185">Reference proteome</keyword>
<dbReference type="EMBL" id="MU853235">
    <property type="protein sequence ID" value="KAK4121080.1"/>
    <property type="molecule type" value="Genomic_DNA"/>
</dbReference>
<accession>A0AAN6TUP0</accession>
<protein>
    <submittedName>
        <fullName evidence="1">Uncharacterized protein</fullName>
    </submittedName>
</protein>
<sequence>MSLPVSGKRNGCNPVGWRVLTGLFLTACNTCSFPQIFRVTGSSAKAGIEVPASYSVPLACGAPLAWGSAIECCRLSRKCDPPLPRPRGTMADQAALLVAS</sequence>
<dbReference type="Proteomes" id="UP001302602">
    <property type="component" value="Unassembled WGS sequence"/>
</dbReference>
<evidence type="ECO:0000313" key="2">
    <source>
        <dbReference type="Proteomes" id="UP001302602"/>
    </source>
</evidence>
<comment type="caution">
    <text evidence="1">The sequence shown here is derived from an EMBL/GenBank/DDBJ whole genome shotgun (WGS) entry which is preliminary data.</text>
</comment>
<dbReference type="GeneID" id="87822671"/>
<reference evidence="1" key="2">
    <citation type="submission" date="2023-05" db="EMBL/GenBank/DDBJ databases">
        <authorList>
            <consortium name="Lawrence Berkeley National Laboratory"/>
            <person name="Steindorff A."/>
            <person name="Hensen N."/>
            <person name="Bonometti L."/>
            <person name="Westerberg I."/>
            <person name="Brannstrom I.O."/>
            <person name="Guillou S."/>
            <person name="Cros-Aarteil S."/>
            <person name="Calhoun S."/>
            <person name="Haridas S."/>
            <person name="Kuo A."/>
            <person name="Mondo S."/>
            <person name="Pangilinan J."/>
            <person name="Riley R."/>
            <person name="Labutti K."/>
            <person name="Andreopoulos B."/>
            <person name="Lipzen A."/>
            <person name="Chen C."/>
            <person name="Yanf M."/>
            <person name="Daum C."/>
            <person name="Ng V."/>
            <person name="Clum A."/>
            <person name="Ohm R."/>
            <person name="Martin F."/>
            <person name="Silar P."/>
            <person name="Natvig D."/>
            <person name="Lalanne C."/>
            <person name="Gautier V."/>
            <person name="Ament-Velasquez S.L."/>
            <person name="Kruys A."/>
            <person name="Hutchinson M.I."/>
            <person name="Powell A.J."/>
            <person name="Barry K."/>
            <person name="Miller A.N."/>
            <person name="Grigoriev I.V."/>
            <person name="Debuchy R."/>
            <person name="Gladieux P."/>
            <person name="Thoren M.H."/>
            <person name="Johannesson H."/>
        </authorList>
    </citation>
    <scope>NUCLEOTIDE SEQUENCE</scope>
    <source>
        <strain evidence="1">CBS 731.68</strain>
    </source>
</reference>
<dbReference type="AlphaFoldDB" id="A0AAN6TUP0"/>
<organism evidence="1 2">
    <name type="scientific">Parathielavia appendiculata</name>
    <dbReference type="NCBI Taxonomy" id="2587402"/>
    <lineage>
        <taxon>Eukaryota</taxon>
        <taxon>Fungi</taxon>
        <taxon>Dikarya</taxon>
        <taxon>Ascomycota</taxon>
        <taxon>Pezizomycotina</taxon>
        <taxon>Sordariomycetes</taxon>
        <taxon>Sordariomycetidae</taxon>
        <taxon>Sordariales</taxon>
        <taxon>Chaetomiaceae</taxon>
        <taxon>Parathielavia</taxon>
    </lineage>
</organism>
<proteinExistence type="predicted"/>
<reference evidence="1" key="1">
    <citation type="journal article" date="2023" name="Mol. Phylogenet. Evol.">
        <title>Genome-scale phylogeny and comparative genomics of the fungal order Sordariales.</title>
        <authorList>
            <person name="Hensen N."/>
            <person name="Bonometti L."/>
            <person name="Westerberg I."/>
            <person name="Brannstrom I.O."/>
            <person name="Guillou S."/>
            <person name="Cros-Aarteil S."/>
            <person name="Calhoun S."/>
            <person name="Haridas S."/>
            <person name="Kuo A."/>
            <person name="Mondo S."/>
            <person name="Pangilinan J."/>
            <person name="Riley R."/>
            <person name="LaButti K."/>
            <person name="Andreopoulos B."/>
            <person name="Lipzen A."/>
            <person name="Chen C."/>
            <person name="Yan M."/>
            <person name="Daum C."/>
            <person name="Ng V."/>
            <person name="Clum A."/>
            <person name="Steindorff A."/>
            <person name="Ohm R.A."/>
            <person name="Martin F."/>
            <person name="Silar P."/>
            <person name="Natvig D.O."/>
            <person name="Lalanne C."/>
            <person name="Gautier V."/>
            <person name="Ament-Velasquez S.L."/>
            <person name="Kruys A."/>
            <person name="Hutchinson M.I."/>
            <person name="Powell A.J."/>
            <person name="Barry K."/>
            <person name="Miller A.N."/>
            <person name="Grigoriev I.V."/>
            <person name="Debuchy R."/>
            <person name="Gladieux P."/>
            <person name="Hiltunen Thoren M."/>
            <person name="Johannesson H."/>
        </authorList>
    </citation>
    <scope>NUCLEOTIDE SEQUENCE</scope>
    <source>
        <strain evidence="1">CBS 731.68</strain>
    </source>
</reference>
<dbReference type="RefSeq" id="XP_062644851.1">
    <property type="nucleotide sequence ID" value="XM_062785905.1"/>
</dbReference>
<gene>
    <name evidence="1" type="ORF">N657DRAFT_135688</name>
</gene>
<name>A0AAN6TUP0_9PEZI</name>